<dbReference type="Proteomes" id="UP000034665">
    <property type="component" value="Unassembled WGS sequence"/>
</dbReference>
<evidence type="ECO:0000313" key="1">
    <source>
        <dbReference type="EMBL" id="KKR12357.1"/>
    </source>
</evidence>
<proteinExistence type="predicted"/>
<protein>
    <submittedName>
        <fullName evidence="1">Uncharacterized protein</fullName>
    </submittedName>
</protein>
<evidence type="ECO:0000313" key="2">
    <source>
        <dbReference type="Proteomes" id="UP000034665"/>
    </source>
</evidence>
<accession>A0A0G0RFA8</accession>
<dbReference type="AlphaFoldDB" id="A0A0G0RFA8"/>
<dbReference type="EMBL" id="LBWR01000002">
    <property type="protein sequence ID" value="KKR12357.1"/>
    <property type="molecule type" value="Genomic_DNA"/>
</dbReference>
<organism evidence="1 2">
    <name type="scientific">Candidatus Wolfebacteria bacterium GW2011_GWC2_39_22</name>
    <dbReference type="NCBI Taxonomy" id="1619013"/>
    <lineage>
        <taxon>Bacteria</taxon>
        <taxon>Candidatus Wolfeibacteriota</taxon>
    </lineage>
</organism>
<comment type="caution">
    <text evidence="1">The sequence shown here is derived from an EMBL/GenBank/DDBJ whole genome shotgun (WGS) entry which is preliminary data.</text>
</comment>
<sequence length="77" mass="8609">MNNAQIVDFFKDKPYLAYPVYVCGDSKECAMRILPARAVPTPLYQGNKISIRTSEDISQTEGLLSVEDITLVIIDTQ</sequence>
<reference evidence="1 2" key="1">
    <citation type="journal article" date="2015" name="Nature">
        <title>rRNA introns, odd ribosomes, and small enigmatic genomes across a large radiation of phyla.</title>
        <authorList>
            <person name="Brown C.T."/>
            <person name="Hug L.A."/>
            <person name="Thomas B.C."/>
            <person name="Sharon I."/>
            <person name="Castelle C.J."/>
            <person name="Singh A."/>
            <person name="Wilkins M.J."/>
            <person name="Williams K.H."/>
            <person name="Banfield J.F."/>
        </authorList>
    </citation>
    <scope>NUCLEOTIDE SEQUENCE [LARGE SCALE GENOMIC DNA]</scope>
</reference>
<name>A0A0G0RFA8_9BACT</name>
<gene>
    <name evidence="1" type="ORF">UT41_C0002G0131</name>
</gene>